<feature type="region of interest" description="Disordered" evidence="1">
    <location>
        <begin position="165"/>
        <end position="197"/>
    </location>
</feature>
<dbReference type="CDD" id="cd08544">
    <property type="entry name" value="Reeler"/>
    <property type="match status" value="1"/>
</dbReference>
<evidence type="ECO:0000256" key="2">
    <source>
        <dbReference type="SAM" id="Phobius"/>
    </source>
</evidence>
<proteinExistence type="predicted"/>
<dbReference type="Pfam" id="PF02014">
    <property type="entry name" value="Reeler"/>
    <property type="match status" value="1"/>
</dbReference>
<feature type="compositionally biased region" description="Polar residues" evidence="1">
    <location>
        <begin position="376"/>
        <end position="404"/>
    </location>
</feature>
<feature type="chain" id="PRO_5045940554" evidence="3">
    <location>
        <begin position="24"/>
        <end position="532"/>
    </location>
</feature>
<dbReference type="FunCoup" id="A0A452CM67">
    <property type="interactions" value="2"/>
</dbReference>
<dbReference type="PROSITE" id="PS51257">
    <property type="entry name" value="PROKAR_LIPOPROTEIN"/>
    <property type="match status" value="1"/>
</dbReference>
<dbReference type="PROSITE" id="PS51019">
    <property type="entry name" value="REELIN"/>
    <property type="match status" value="1"/>
</dbReference>
<dbReference type="GeneID" id="114238743"/>
<dbReference type="InterPro" id="IPR051237">
    <property type="entry name" value="Ferric-chelate_Red/DefProt"/>
</dbReference>
<dbReference type="AlphaFoldDB" id="A0A452CM67"/>
<feature type="domain" description="Reelin" evidence="4">
    <location>
        <begin position="18"/>
        <end position="179"/>
    </location>
</feature>
<evidence type="ECO:0000256" key="1">
    <source>
        <dbReference type="SAM" id="MobiDB-lite"/>
    </source>
</evidence>
<feature type="region of interest" description="Disordered" evidence="1">
    <location>
        <begin position="300"/>
        <end position="341"/>
    </location>
</feature>
<evidence type="ECO:0000256" key="3">
    <source>
        <dbReference type="SAM" id="SignalP"/>
    </source>
</evidence>
<feature type="signal peptide" evidence="3">
    <location>
        <begin position="1"/>
        <end position="23"/>
    </location>
</feature>
<dbReference type="RefSeq" id="XP_028024097.2">
    <property type="nucleotide sequence ID" value="XM_028168296.2"/>
</dbReference>
<organism evidence="5 6">
    <name type="scientific">Balaenoptera acutorostrata</name>
    <name type="common">Common minke whale</name>
    <name type="synonym">Balaena rostrata</name>
    <dbReference type="NCBI Taxonomy" id="9767"/>
    <lineage>
        <taxon>Eukaryota</taxon>
        <taxon>Metazoa</taxon>
        <taxon>Chordata</taxon>
        <taxon>Craniata</taxon>
        <taxon>Vertebrata</taxon>
        <taxon>Euteleostomi</taxon>
        <taxon>Mammalia</taxon>
        <taxon>Eutheria</taxon>
        <taxon>Laurasiatheria</taxon>
        <taxon>Artiodactyla</taxon>
        <taxon>Whippomorpha</taxon>
        <taxon>Cetacea</taxon>
        <taxon>Mysticeti</taxon>
        <taxon>Balaenopteridae</taxon>
        <taxon>Balaenoptera</taxon>
    </lineage>
</organism>
<dbReference type="InterPro" id="IPR042307">
    <property type="entry name" value="Reeler_sf"/>
</dbReference>
<dbReference type="PANTHER" id="PTHR45828:SF51">
    <property type="entry name" value="REELIN DOMAIN-CONTAINING PROTEIN 1"/>
    <property type="match status" value="1"/>
</dbReference>
<feature type="transmembrane region" description="Helical" evidence="2">
    <location>
        <begin position="450"/>
        <end position="471"/>
    </location>
</feature>
<feature type="compositionally biased region" description="Basic and acidic residues" evidence="1">
    <location>
        <begin position="326"/>
        <end position="335"/>
    </location>
</feature>
<dbReference type="PANTHER" id="PTHR45828">
    <property type="entry name" value="CYTOCHROME B561/FERRIC REDUCTASE TRANSMEMBRANE"/>
    <property type="match status" value="1"/>
</dbReference>
<protein>
    <submittedName>
        <fullName evidence="6">Reelin domain-containing protein 1</fullName>
    </submittedName>
</protein>
<evidence type="ECO:0000313" key="5">
    <source>
        <dbReference type="Proteomes" id="UP001652580"/>
    </source>
</evidence>
<accession>A0A452CM67</accession>
<dbReference type="Proteomes" id="UP001652580">
    <property type="component" value="Chromosome 5"/>
</dbReference>
<keyword evidence="3" id="KW-0732">Signal</keyword>
<dbReference type="Gene3D" id="2.60.40.4060">
    <property type="entry name" value="Reeler domain"/>
    <property type="match status" value="1"/>
</dbReference>
<keyword evidence="5" id="KW-1185">Reference proteome</keyword>
<reference evidence="6" key="1">
    <citation type="submission" date="2025-08" db="UniProtKB">
        <authorList>
            <consortium name="RefSeq"/>
        </authorList>
    </citation>
    <scope>IDENTIFICATION</scope>
</reference>
<name>A0A452CM67_BALAC</name>
<feature type="compositionally biased region" description="Polar residues" evidence="1">
    <location>
        <begin position="307"/>
        <end position="316"/>
    </location>
</feature>
<evidence type="ECO:0000259" key="4">
    <source>
        <dbReference type="PROSITE" id="PS51019"/>
    </source>
</evidence>
<keyword evidence="2" id="KW-0472">Membrane</keyword>
<sequence length="532" mass="56751">MRVPAALAGWACAALCLASSSSAFSHGAGSVACVDMHPKHIPAQPQNPRTHHITILSGSSSYSPADSLPLAVWSSRDFMGFLLQARRESDHQIAGTFAFTPPHSKPMACFEEADTVTHVDKSRKRNLSFAWRTPAHAVGDVRFLLSVVQSYFVYWARIESPVVSQQTHSRASSDSHVEPGSPMPAPGQRPEGMEGTAPVSLGLRLAPRVPVTLPQQRTDVSAVAVPGAAEEDSLDPVPANVQVTEFPGAAETPFQASSHIAAVVSDGHQPSGDSTPTLEPSLDVRGLERFMAIRGFSSESFASSPSTHHGTQNDPSFDSLETCLPSDRDEQDKMKGSNRTVKRPPLYMVHLSYPRLWSSGALTGHGARVANPTPVLHTSATSRPPTASGQSEASRPSASFLPQSQHKEPKVSEGNGESHVGHPRKTNPRPELGQDEARAPLGIQLGTLQLGILLCLSAALGMAVAVGLLYLHTQSCHEWTEVSFSEPAGDAAARSDGGEIVHVRRIGENSFVSVEAEYNWITPAVGSKKTVL</sequence>
<evidence type="ECO:0000313" key="6">
    <source>
        <dbReference type="RefSeq" id="XP_028024097.2"/>
    </source>
</evidence>
<dbReference type="GO" id="GO:0016020">
    <property type="term" value="C:membrane"/>
    <property type="evidence" value="ECO:0007669"/>
    <property type="project" value="TreeGrafter"/>
</dbReference>
<feature type="region of interest" description="Disordered" evidence="1">
    <location>
        <begin position="368"/>
        <end position="434"/>
    </location>
</feature>
<keyword evidence="2" id="KW-1133">Transmembrane helix</keyword>
<dbReference type="InParanoid" id="A0A452CM67"/>
<gene>
    <name evidence="6" type="primary">REELD1</name>
</gene>
<keyword evidence="2" id="KW-0812">Transmembrane</keyword>
<dbReference type="InterPro" id="IPR002861">
    <property type="entry name" value="Reeler_dom"/>
</dbReference>